<dbReference type="RefSeq" id="WP_204041858.1">
    <property type="nucleotide sequence ID" value="NZ_BOOA01000025.1"/>
</dbReference>
<keyword evidence="1" id="KW-0479">Metal-binding</keyword>
<dbReference type="InterPro" id="IPR007527">
    <property type="entry name" value="Znf_SWIM"/>
</dbReference>
<dbReference type="PROSITE" id="PS50966">
    <property type="entry name" value="ZF_SWIM"/>
    <property type="match status" value="1"/>
</dbReference>
<protein>
    <recommendedName>
        <fullName evidence="2">SWIM-type domain-containing protein</fullName>
    </recommendedName>
</protein>
<dbReference type="Pfam" id="PF04434">
    <property type="entry name" value="SWIM"/>
    <property type="match status" value="1"/>
</dbReference>
<gene>
    <name evidence="3" type="ORF">Aph01nite_34390</name>
</gene>
<accession>A0A919UKL0</accession>
<keyword evidence="1" id="KW-0862">Zinc</keyword>
<comment type="caution">
    <text evidence="3">The sequence shown here is derived from an EMBL/GenBank/DDBJ whole genome shotgun (WGS) entry which is preliminary data.</text>
</comment>
<dbReference type="AlphaFoldDB" id="A0A919UKL0"/>
<dbReference type="Proteomes" id="UP000640052">
    <property type="component" value="Unassembled WGS sequence"/>
</dbReference>
<evidence type="ECO:0000313" key="3">
    <source>
        <dbReference type="EMBL" id="GIH25129.1"/>
    </source>
</evidence>
<dbReference type="InterPro" id="IPR046053">
    <property type="entry name" value="DUF6011"/>
</dbReference>
<evidence type="ECO:0000313" key="4">
    <source>
        <dbReference type="Proteomes" id="UP000640052"/>
    </source>
</evidence>
<proteinExistence type="predicted"/>
<keyword evidence="4" id="KW-1185">Reference proteome</keyword>
<dbReference type="EMBL" id="BOOA01000025">
    <property type="protein sequence ID" value="GIH25129.1"/>
    <property type="molecule type" value="Genomic_DNA"/>
</dbReference>
<reference evidence="3" key="1">
    <citation type="submission" date="2021-01" db="EMBL/GenBank/DDBJ databases">
        <title>Whole genome shotgun sequence of Acrocarpospora phusangensis NBRC 108782.</title>
        <authorList>
            <person name="Komaki H."/>
            <person name="Tamura T."/>
        </authorList>
    </citation>
    <scope>NUCLEOTIDE SEQUENCE</scope>
    <source>
        <strain evidence="3">NBRC 108782</strain>
    </source>
</reference>
<keyword evidence="1" id="KW-0863">Zinc-finger</keyword>
<dbReference type="GO" id="GO:0008270">
    <property type="term" value="F:zinc ion binding"/>
    <property type="evidence" value="ECO:0007669"/>
    <property type="project" value="UniProtKB-KW"/>
</dbReference>
<dbReference type="Pfam" id="PF19474">
    <property type="entry name" value="DUF6011"/>
    <property type="match status" value="1"/>
</dbReference>
<evidence type="ECO:0000259" key="2">
    <source>
        <dbReference type="PROSITE" id="PS50966"/>
    </source>
</evidence>
<feature type="domain" description="SWIM-type" evidence="2">
    <location>
        <begin position="75"/>
        <end position="114"/>
    </location>
</feature>
<sequence>MPDLRASTASCLRCGRNLTSPESIQRGYGRQCRTLMSLATTKPTPEGFSATQMDKAWEAIEQGAIVRTSRFEMFTAVSTDGTTHYLIRPGSCTCPAGQRGHLCYHRLAVHIITATVGRKVVAS</sequence>
<organism evidence="3 4">
    <name type="scientific">Acrocarpospora phusangensis</name>
    <dbReference type="NCBI Taxonomy" id="1070424"/>
    <lineage>
        <taxon>Bacteria</taxon>
        <taxon>Bacillati</taxon>
        <taxon>Actinomycetota</taxon>
        <taxon>Actinomycetes</taxon>
        <taxon>Streptosporangiales</taxon>
        <taxon>Streptosporangiaceae</taxon>
        <taxon>Acrocarpospora</taxon>
    </lineage>
</organism>
<evidence type="ECO:0000256" key="1">
    <source>
        <dbReference type="PROSITE-ProRule" id="PRU00325"/>
    </source>
</evidence>
<name>A0A919UKL0_9ACTN</name>